<proteinExistence type="inferred from homology"/>
<gene>
    <name evidence="5" type="ORF">RA11412_1299</name>
</gene>
<organism evidence="5 6">
    <name type="scientific">Rothia aeria</name>
    <dbReference type="NCBI Taxonomy" id="172042"/>
    <lineage>
        <taxon>Bacteria</taxon>
        <taxon>Bacillati</taxon>
        <taxon>Actinomycetota</taxon>
        <taxon>Actinomycetes</taxon>
        <taxon>Micrococcales</taxon>
        <taxon>Micrococcaceae</taxon>
        <taxon>Rothia</taxon>
    </lineage>
</organism>
<comment type="similarity">
    <text evidence="1">Belongs to the class IV-like SAM-binding methyltransferase superfamily. RNA methyltransferase TrmH family.</text>
</comment>
<dbReference type="CDD" id="cd18095">
    <property type="entry name" value="SpoU-like_rRNA-MTase"/>
    <property type="match status" value="1"/>
</dbReference>
<dbReference type="InterPro" id="IPR029026">
    <property type="entry name" value="tRNA_m1G_MTases_N"/>
</dbReference>
<dbReference type="GO" id="GO:0003723">
    <property type="term" value="F:RNA binding"/>
    <property type="evidence" value="ECO:0007669"/>
    <property type="project" value="InterPro"/>
</dbReference>
<keyword evidence="3 5" id="KW-0808">Transferase</keyword>
<dbReference type="KEGG" id="raj:RA11412_1299"/>
<dbReference type="GO" id="GO:0008173">
    <property type="term" value="F:RNA methyltransferase activity"/>
    <property type="evidence" value="ECO:0007669"/>
    <property type="project" value="InterPro"/>
</dbReference>
<protein>
    <submittedName>
        <fullName evidence="5">tRNA (Guanosine(18)-O)-methyltransferase</fullName>
    </submittedName>
</protein>
<dbReference type="Gene3D" id="3.40.1280.10">
    <property type="match status" value="1"/>
</dbReference>
<evidence type="ECO:0000256" key="3">
    <source>
        <dbReference type="ARBA" id="ARBA00022679"/>
    </source>
</evidence>
<evidence type="ECO:0000313" key="5">
    <source>
        <dbReference type="EMBL" id="BAV87598.1"/>
    </source>
</evidence>
<keyword evidence="6" id="KW-1185">Reference proteome</keyword>
<dbReference type="SUPFAM" id="SSF75217">
    <property type="entry name" value="alpha/beta knot"/>
    <property type="match status" value="1"/>
</dbReference>
<feature type="domain" description="RNA 2-O ribose methyltransferase substrate binding" evidence="4">
    <location>
        <begin position="29"/>
        <end position="116"/>
    </location>
</feature>
<sequence length="302" mass="32214">MIMSNPQADRVRDIAKLRTRAGRKRGQFLVEGPQAVREALHAHLRRPVLDAVYVTEEAFDRHPDIAELLEEVHGTPTPEQGRRVFMRVVTDDVLQAMADALTPQGIIAVSFKLDAPAGRLWGEGALNPRLIAVLSRVQDPGNAGTILRVADAAGADLVVASKGTVDLYNPKTVRATAGSLFHVPLIQGVDLEDFAEDAKSQGMTVLAADGYGTVDLQQLVEYSLARPANIETPVPAGVKGSFNLSKPTVWLFGNEAQGLNSEEKAASSMRVAVPVYGAAESLNVGTAAAVCLYASAMAQNRP</sequence>
<dbReference type="InterPro" id="IPR051259">
    <property type="entry name" value="rRNA_Methyltransferase"/>
</dbReference>
<dbReference type="InterPro" id="IPR029028">
    <property type="entry name" value="Alpha/beta_knot_MTases"/>
</dbReference>
<name>A0A2Z5QYQ5_9MICC</name>
<dbReference type="InterPro" id="IPR001537">
    <property type="entry name" value="SpoU_MeTrfase"/>
</dbReference>
<dbReference type="PANTHER" id="PTHR43191:SF2">
    <property type="entry name" value="RRNA METHYLTRANSFERASE 3, MITOCHONDRIAL"/>
    <property type="match status" value="1"/>
</dbReference>
<reference evidence="5 6" key="1">
    <citation type="submission" date="2016-10" db="EMBL/GenBank/DDBJ databases">
        <title>Genome sequence of Rothia aeria strain JCM11412.</title>
        <authorList>
            <person name="Nambu T."/>
        </authorList>
    </citation>
    <scope>NUCLEOTIDE SEQUENCE [LARGE SCALE GENOMIC DNA]</scope>
    <source>
        <strain evidence="5 6">JCM 11412</strain>
    </source>
</reference>
<dbReference type="Gene3D" id="3.30.1330.30">
    <property type="match status" value="1"/>
</dbReference>
<evidence type="ECO:0000259" key="4">
    <source>
        <dbReference type="SMART" id="SM00967"/>
    </source>
</evidence>
<dbReference type="Pfam" id="PF22435">
    <property type="entry name" value="MRM3-like_sub_bind"/>
    <property type="match status" value="1"/>
</dbReference>
<evidence type="ECO:0000256" key="2">
    <source>
        <dbReference type="ARBA" id="ARBA00022603"/>
    </source>
</evidence>
<keyword evidence="2 5" id="KW-0489">Methyltransferase</keyword>
<dbReference type="GO" id="GO:0006396">
    <property type="term" value="P:RNA processing"/>
    <property type="evidence" value="ECO:0007669"/>
    <property type="project" value="InterPro"/>
</dbReference>
<dbReference type="EMBL" id="AP017895">
    <property type="protein sequence ID" value="BAV87598.1"/>
    <property type="molecule type" value="Genomic_DNA"/>
</dbReference>
<dbReference type="InterPro" id="IPR053888">
    <property type="entry name" value="MRM3-like_sub_bind"/>
</dbReference>
<dbReference type="SUPFAM" id="SSF55315">
    <property type="entry name" value="L30e-like"/>
    <property type="match status" value="1"/>
</dbReference>
<evidence type="ECO:0000313" key="6">
    <source>
        <dbReference type="Proteomes" id="UP000250241"/>
    </source>
</evidence>
<evidence type="ECO:0000256" key="1">
    <source>
        <dbReference type="ARBA" id="ARBA00007228"/>
    </source>
</evidence>
<dbReference type="GO" id="GO:0032259">
    <property type="term" value="P:methylation"/>
    <property type="evidence" value="ECO:0007669"/>
    <property type="project" value="UniProtKB-KW"/>
</dbReference>
<dbReference type="PANTHER" id="PTHR43191">
    <property type="entry name" value="RRNA METHYLTRANSFERASE 3"/>
    <property type="match status" value="1"/>
</dbReference>
<dbReference type="Proteomes" id="UP000250241">
    <property type="component" value="Chromosome"/>
</dbReference>
<dbReference type="InterPro" id="IPR029064">
    <property type="entry name" value="Ribosomal_eL30-like_sf"/>
</dbReference>
<dbReference type="SMART" id="SM00967">
    <property type="entry name" value="SpoU_sub_bind"/>
    <property type="match status" value="1"/>
</dbReference>
<dbReference type="GO" id="GO:0005737">
    <property type="term" value="C:cytoplasm"/>
    <property type="evidence" value="ECO:0007669"/>
    <property type="project" value="UniProtKB-ARBA"/>
</dbReference>
<dbReference type="InterPro" id="IPR013123">
    <property type="entry name" value="SpoU_subst-bd"/>
</dbReference>
<dbReference type="AlphaFoldDB" id="A0A2Z5QYQ5"/>
<dbReference type="Pfam" id="PF00588">
    <property type="entry name" value="SpoU_methylase"/>
    <property type="match status" value="1"/>
</dbReference>
<accession>A0A2Z5QYQ5</accession>